<organism evidence="1 2">
    <name type="scientific">Burkholderia thailandensis (strain ATCC 700388 / DSM 13276 / CCUG 48851 / CIP 106301 / E264)</name>
    <dbReference type="NCBI Taxonomy" id="271848"/>
    <lineage>
        <taxon>Bacteria</taxon>
        <taxon>Pseudomonadati</taxon>
        <taxon>Pseudomonadota</taxon>
        <taxon>Betaproteobacteria</taxon>
        <taxon>Burkholderiales</taxon>
        <taxon>Burkholderiaceae</taxon>
        <taxon>Burkholderia</taxon>
        <taxon>pseudomallei group</taxon>
    </lineage>
</organism>
<gene>
    <name evidence="1" type="ordered locus">BTH_II0718</name>
</gene>
<reference evidence="1 2" key="1">
    <citation type="journal article" date="2005" name="BMC Genomics">
        <title>Bacterial genome adaptation to niches: divergence of the potential virulence genes in three Burkholderia species of different survival strategies.</title>
        <authorList>
            <person name="Kim H.S."/>
            <person name="Schell M.A."/>
            <person name="Yu Y."/>
            <person name="Ulrich R.L."/>
            <person name="Sarria S.H."/>
            <person name="Nierman W.C."/>
            <person name="DeShazer D."/>
        </authorList>
    </citation>
    <scope>NUCLEOTIDE SEQUENCE [LARGE SCALE GENOMIC DNA]</scope>
    <source>
        <strain evidence="2">ATCC 700388 / DSM 13276 / CCUG 48851 / CIP 106301 / E264</strain>
    </source>
</reference>
<dbReference type="KEGG" id="bte:BTH_II0718"/>
<dbReference type="AlphaFoldDB" id="Q2T7D4"/>
<proteinExistence type="predicted"/>
<name>Q2T7D4_BURTA</name>
<dbReference type="EMBL" id="CP000085">
    <property type="protein sequence ID" value="ABC35334.1"/>
    <property type="molecule type" value="Genomic_DNA"/>
</dbReference>
<dbReference type="GeneID" id="45118201"/>
<sequence>MATTLAFRTHPGAVSIPAGKSQKLGEVDVKSYERIRLVADERVGSAGPVIIRLTITEGNELVAQLDTLTLQPHAQITRVYEVPGTKLSIFADALAGGSGSSSVDVLIYGWTE</sequence>
<evidence type="ECO:0000313" key="1">
    <source>
        <dbReference type="EMBL" id="ABC35334.1"/>
    </source>
</evidence>
<dbReference type="Proteomes" id="UP000001930">
    <property type="component" value="Chromosome II"/>
</dbReference>
<dbReference type="HOGENOM" id="CLU_2141213_0_0_4"/>
<dbReference type="RefSeq" id="WP_011401001.1">
    <property type="nucleotide sequence ID" value="NC_007650.1"/>
</dbReference>
<evidence type="ECO:0000313" key="2">
    <source>
        <dbReference type="Proteomes" id="UP000001930"/>
    </source>
</evidence>
<protein>
    <submittedName>
        <fullName evidence="1">Uncharacterized protein</fullName>
    </submittedName>
</protein>
<keyword evidence="2" id="KW-1185">Reference proteome</keyword>
<accession>Q2T7D4</accession>